<evidence type="ECO:0000313" key="2">
    <source>
        <dbReference type="Proteomes" id="UP000772181"/>
    </source>
</evidence>
<evidence type="ECO:0000313" key="1">
    <source>
        <dbReference type="EMBL" id="MBI4595148.1"/>
    </source>
</evidence>
<organism evidence="1 2">
    <name type="scientific">Tectimicrobiota bacterium</name>
    <dbReference type="NCBI Taxonomy" id="2528274"/>
    <lineage>
        <taxon>Bacteria</taxon>
        <taxon>Pseudomonadati</taxon>
        <taxon>Nitrospinota/Tectimicrobiota group</taxon>
        <taxon>Candidatus Tectimicrobiota</taxon>
    </lineage>
</organism>
<proteinExistence type="predicted"/>
<gene>
    <name evidence="1" type="ORF">HY730_02090</name>
</gene>
<name>A0A933GKR0_UNCTE</name>
<dbReference type="EMBL" id="JACQWF010000097">
    <property type="protein sequence ID" value="MBI4595148.1"/>
    <property type="molecule type" value="Genomic_DNA"/>
</dbReference>
<dbReference type="Proteomes" id="UP000772181">
    <property type="component" value="Unassembled WGS sequence"/>
</dbReference>
<comment type="caution">
    <text evidence="1">The sequence shown here is derived from an EMBL/GenBank/DDBJ whole genome shotgun (WGS) entry which is preliminary data.</text>
</comment>
<accession>A0A933GKR0</accession>
<protein>
    <submittedName>
        <fullName evidence="1">Uncharacterized protein</fullName>
    </submittedName>
</protein>
<reference evidence="1" key="1">
    <citation type="submission" date="2020-07" db="EMBL/GenBank/DDBJ databases">
        <title>Huge and variable diversity of episymbiotic CPR bacteria and DPANN archaea in groundwater ecosystems.</title>
        <authorList>
            <person name="He C.Y."/>
            <person name="Keren R."/>
            <person name="Whittaker M."/>
            <person name="Farag I.F."/>
            <person name="Doudna J."/>
            <person name="Cate J.H.D."/>
            <person name="Banfield J.F."/>
        </authorList>
    </citation>
    <scope>NUCLEOTIDE SEQUENCE</scope>
    <source>
        <strain evidence="1">NC_groundwater_1482_Ag_S-0.65um_47_24</strain>
    </source>
</reference>
<dbReference type="AlphaFoldDB" id="A0A933GKR0"/>
<sequence length="55" mass="6177">MSDCLVKVLRDAGMEVIYCSNLCPEAIVETALSQRKKGARFNAWPPFELSNPMVF</sequence>